<sequence>MILSGKTILITGAGSGIGLDTAKLLASKGNRVIITGRKPEKLKKAVEGLENITAMTSDITVAEDVKELVARITAEFGSLNVLINNAAVSSVYSHGQNSEAFEKATEELLTNYLSVIRLNEKFLPLLSAQTEAAIVNVTSVVSFLPVGIIPTYSDSKAALHSYTITLRRTLAKDTSIRVFELLPPLVNTEFTKAIGGETNGMPPIQVAQALIDGIENNEEEIYVGAAKELYNLYASNPLEALNIINQ</sequence>
<gene>
    <name evidence="4" type="ORF">IEE83_08485</name>
</gene>
<keyword evidence="5" id="KW-1185">Reference proteome</keyword>
<name>A0ABR9W8W1_9BACT</name>
<dbReference type="PRINTS" id="PR00080">
    <property type="entry name" value="SDRFAMILY"/>
</dbReference>
<dbReference type="InterPro" id="IPR002347">
    <property type="entry name" value="SDR_fam"/>
</dbReference>
<evidence type="ECO:0000313" key="5">
    <source>
        <dbReference type="Proteomes" id="UP000634134"/>
    </source>
</evidence>
<organism evidence="4 5">
    <name type="scientific">Dyadobacter subterraneus</name>
    <dbReference type="NCBI Taxonomy" id="2773304"/>
    <lineage>
        <taxon>Bacteria</taxon>
        <taxon>Pseudomonadati</taxon>
        <taxon>Bacteroidota</taxon>
        <taxon>Cytophagia</taxon>
        <taxon>Cytophagales</taxon>
        <taxon>Spirosomataceae</taxon>
        <taxon>Dyadobacter</taxon>
    </lineage>
</organism>
<dbReference type="PANTHER" id="PTHR44196:SF1">
    <property type="entry name" value="DEHYDROGENASE_REDUCTASE SDR FAMILY MEMBER 7B"/>
    <property type="match status" value="1"/>
</dbReference>
<evidence type="ECO:0000313" key="4">
    <source>
        <dbReference type="EMBL" id="MBE9461918.1"/>
    </source>
</evidence>
<keyword evidence="2" id="KW-0560">Oxidoreductase</keyword>
<dbReference type="Pfam" id="PF00106">
    <property type="entry name" value="adh_short"/>
    <property type="match status" value="1"/>
</dbReference>
<protein>
    <submittedName>
        <fullName evidence="4">SDR family NAD(P)-dependent oxidoreductase</fullName>
    </submittedName>
</protein>
<dbReference type="PRINTS" id="PR00081">
    <property type="entry name" value="GDHRDH"/>
</dbReference>
<reference evidence="5" key="1">
    <citation type="submission" date="2023-07" db="EMBL/GenBank/DDBJ databases">
        <title>Dyadobacter sp. nov 'subterranea' isolated from contaminted grondwater.</title>
        <authorList>
            <person name="Szabo I."/>
            <person name="Al-Omari J."/>
            <person name="Szerdahelyi S.G."/>
            <person name="Rado J."/>
        </authorList>
    </citation>
    <scope>NUCLEOTIDE SEQUENCE [LARGE SCALE GENOMIC DNA]</scope>
    <source>
        <strain evidence="5">UP-52</strain>
    </source>
</reference>
<comment type="similarity">
    <text evidence="1 3">Belongs to the short-chain dehydrogenases/reductases (SDR) family.</text>
</comment>
<dbReference type="EMBL" id="JACYGY010000001">
    <property type="protein sequence ID" value="MBE9461918.1"/>
    <property type="molecule type" value="Genomic_DNA"/>
</dbReference>
<evidence type="ECO:0000256" key="2">
    <source>
        <dbReference type="ARBA" id="ARBA00023002"/>
    </source>
</evidence>
<dbReference type="RefSeq" id="WP_194120161.1">
    <property type="nucleotide sequence ID" value="NZ_JACYGY010000001.1"/>
</dbReference>
<accession>A0ABR9W8W1</accession>
<proteinExistence type="inferred from homology"/>
<dbReference type="SUPFAM" id="SSF51735">
    <property type="entry name" value="NAD(P)-binding Rossmann-fold domains"/>
    <property type="match status" value="1"/>
</dbReference>
<dbReference type="InterPro" id="IPR036291">
    <property type="entry name" value="NAD(P)-bd_dom_sf"/>
</dbReference>
<evidence type="ECO:0000256" key="1">
    <source>
        <dbReference type="ARBA" id="ARBA00006484"/>
    </source>
</evidence>
<dbReference type="Gene3D" id="3.40.50.720">
    <property type="entry name" value="NAD(P)-binding Rossmann-like Domain"/>
    <property type="match status" value="1"/>
</dbReference>
<comment type="caution">
    <text evidence="4">The sequence shown here is derived from an EMBL/GenBank/DDBJ whole genome shotgun (WGS) entry which is preliminary data.</text>
</comment>
<evidence type="ECO:0000256" key="3">
    <source>
        <dbReference type="RuleBase" id="RU000363"/>
    </source>
</evidence>
<dbReference type="PANTHER" id="PTHR44196">
    <property type="entry name" value="DEHYDROGENASE/REDUCTASE SDR FAMILY MEMBER 7B"/>
    <property type="match status" value="1"/>
</dbReference>
<dbReference type="Proteomes" id="UP000634134">
    <property type="component" value="Unassembled WGS sequence"/>
</dbReference>